<comment type="caution">
    <text evidence="1">The sequence shown here is derived from an EMBL/GenBank/DDBJ whole genome shotgun (WGS) entry which is preliminary data.</text>
</comment>
<name>A0ABV2QQH6_9MICO</name>
<protein>
    <recommendedName>
        <fullName evidence="3">Sugar-binding cellulase-like protein</fullName>
    </recommendedName>
</protein>
<dbReference type="EMBL" id="JBEPSJ010000003">
    <property type="protein sequence ID" value="MET4583306.1"/>
    <property type="molecule type" value="Genomic_DNA"/>
</dbReference>
<dbReference type="Gene3D" id="3.20.20.80">
    <property type="entry name" value="Glycosidases"/>
    <property type="match status" value="1"/>
</dbReference>
<dbReference type="InterPro" id="IPR017853">
    <property type="entry name" value="GH"/>
</dbReference>
<accession>A0ABV2QQH6</accession>
<sequence length="417" mass="46033">MTPAHLPERLTISLWDFSWYTRAGAGEPYADLDAAFAETVERGYNAARICAAPLLTFGGLGLDPRIAVSGLGGAPDGGRYGRGTRWYDVPGGYEIDVRERLFELLQAAERHGVVVVLASWEYQQSPAFAATPDWWNAIDAVPLDDRYDVLAASFDRMLAAFDAEGLLESVAFTELHNEVDFSRVPPFADRGARAVEWLEARHPSQLVSASYGKPPHLDMASVSPAMRVAQFHIYTYGVLDALQQRIDLRSEGTAGFPNAELRSLLVDGAPEFADYGRPESWRMDATVITDQMVYGYDFIDPAKWDAWLLEHYPAHRDEMHREMAARITGVAEWARARGVPQVIGEGWIGYTPLFGGFEEGAAGLELAEHGIRTALEAGAWGMVLCSNAAPHHPMWSNIEWQQRMNGEILAHAAQAAV</sequence>
<dbReference type="Pfam" id="PF12876">
    <property type="entry name" value="Cellulase-like"/>
    <property type="match status" value="2"/>
</dbReference>
<proteinExistence type="predicted"/>
<dbReference type="SUPFAM" id="SSF51445">
    <property type="entry name" value="(Trans)glycosidases"/>
    <property type="match status" value="1"/>
</dbReference>
<evidence type="ECO:0000313" key="1">
    <source>
        <dbReference type="EMBL" id="MET4583306.1"/>
    </source>
</evidence>
<evidence type="ECO:0008006" key="3">
    <source>
        <dbReference type="Google" id="ProtNLM"/>
    </source>
</evidence>
<dbReference type="InterPro" id="IPR024778">
    <property type="entry name" value="Put_cellulase"/>
</dbReference>
<gene>
    <name evidence="1" type="ORF">ABIE21_002825</name>
</gene>
<evidence type="ECO:0000313" key="2">
    <source>
        <dbReference type="Proteomes" id="UP001549257"/>
    </source>
</evidence>
<reference evidence="1 2" key="1">
    <citation type="submission" date="2024-06" db="EMBL/GenBank/DDBJ databases">
        <title>Sorghum-associated microbial communities from plants grown in Nebraska, USA.</title>
        <authorList>
            <person name="Schachtman D."/>
        </authorList>
    </citation>
    <scope>NUCLEOTIDE SEQUENCE [LARGE SCALE GENOMIC DNA]</scope>
    <source>
        <strain evidence="1 2">2857</strain>
    </source>
</reference>
<keyword evidence="2" id="KW-1185">Reference proteome</keyword>
<dbReference type="Proteomes" id="UP001549257">
    <property type="component" value="Unassembled WGS sequence"/>
</dbReference>
<dbReference type="RefSeq" id="WP_354025465.1">
    <property type="nucleotide sequence ID" value="NZ_JBEPSJ010000003.1"/>
</dbReference>
<organism evidence="1 2">
    <name type="scientific">Conyzicola nivalis</name>
    <dbReference type="NCBI Taxonomy" id="1477021"/>
    <lineage>
        <taxon>Bacteria</taxon>
        <taxon>Bacillati</taxon>
        <taxon>Actinomycetota</taxon>
        <taxon>Actinomycetes</taxon>
        <taxon>Micrococcales</taxon>
        <taxon>Microbacteriaceae</taxon>
        <taxon>Conyzicola</taxon>
    </lineage>
</organism>